<protein>
    <submittedName>
        <fullName evidence="1">Uncharacterized protein</fullName>
    </submittedName>
</protein>
<dbReference type="Gene3D" id="1.20.5.2050">
    <property type="match status" value="1"/>
</dbReference>
<evidence type="ECO:0000313" key="1">
    <source>
        <dbReference type="EMBL" id="UVC49497.1"/>
    </source>
</evidence>
<name>A0A976XHK6_THEOR</name>
<gene>
    <name evidence="1" type="ORF">MACK_003335</name>
</gene>
<sequence>MEDGISSYENSEYVTAYDEYHNTSQSYYSSQAEQYKDFDSTTNRYEHNYQFQDSYVPRNTQFNSFLQKYSNNHRKIDTMFRFYRISNNLNINNPDRLYNMFLTRLKNRKRLESSPISLELVVAALFYIDQRNNSSTNYTVRDILSRIPNCRVTLKEFSGIISRVSREAGVTKLSRVQDDSVISNMLEKLRTYCSHNIQGTGESMTPSCTTTVLLNMNEFGDLDAMINSSTENLDLTEDSDAKDIAKDQGGATKDRVKYRLIHKLICSNYERIEKVSMSVMNLLNDMLDCSEDVLDPKIRIVFRCKKTLISCIIFIVLSAMKIPVTCRLMCNAMGLAKPSFYRNYRNLMFKLSSIVDTDGTLESIKNDSFCKRILMLSESMGGVLNSEDSAFSNIKDNIDKVYVSKFKKESFKATNIINTNNLTYLKSLRCLDVLNTPYDSSNGNYYDNGPTENPVYYDKTGNKYICCYTVDGKKKKKTYSINLYGNDMALNLAREFSKSISHKFI</sequence>
<accession>A0A976XHK6</accession>
<organism evidence="1 2">
    <name type="scientific">Theileria orientalis</name>
    <dbReference type="NCBI Taxonomy" id="68886"/>
    <lineage>
        <taxon>Eukaryota</taxon>
        <taxon>Sar</taxon>
        <taxon>Alveolata</taxon>
        <taxon>Apicomplexa</taxon>
        <taxon>Aconoidasida</taxon>
        <taxon>Piroplasmida</taxon>
        <taxon>Theileriidae</taxon>
        <taxon>Theileria</taxon>
    </lineage>
</organism>
<reference evidence="1" key="1">
    <citation type="submission" date="2022-07" db="EMBL/GenBank/DDBJ databases">
        <title>Evaluation of T. orientalis genome assembly methods using nanopore sequencing and analysis of variation between genomes.</title>
        <authorList>
            <person name="Yam J."/>
            <person name="Micallef M.L."/>
            <person name="Liu M."/>
            <person name="Djordjevic S.P."/>
            <person name="Bogema D.R."/>
            <person name="Jenkins C."/>
        </authorList>
    </citation>
    <scope>NUCLEOTIDE SEQUENCE</scope>
    <source>
        <strain evidence="1">Goon Nure</strain>
    </source>
</reference>
<proteinExistence type="predicted"/>
<evidence type="ECO:0000313" key="2">
    <source>
        <dbReference type="Proteomes" id="UP000244811"/>
    </source>
</evidence>
<dbReference type="Proteomes" id="UP000244811">
    <property type="component" value="Chromosome 1"/>
</dbReference>
<dbReference type="AlphaFoldDB" id="A0A976XHK6"/>
<dbReference type="EMBL" id="CP056069">
    <property type="protein sequence ID" value="UVC49497.1"/>
    <property type="molecule type" value="Genomic_DNA"/>
</dbReference>